<reference evidence="4 5" key="1">
    <citation type="submission" date="2019-09" db="EMBL/GenBank/DDBJ databases">
        <authorList>
            <person name="Chandra G."/>
            <person name="Truman W A."/>
        </authorList>
    </citation>
    <scope>NUCLEOTIDE SEQUENCE [LARGE SCALE GENOMIC DNA]</scope>
    <source>
        <strain evidence="4">PS710</strain>
    </source>
</reference>
<dbReference type="InterPro" id="IPR005318">
    <property type="entry name" value="OM_porin_bac"/>
</dbReference>
<protein>
    <submittedName>
        <fullName evidence="4">Porin-like protein NicP</fullName>
    </submittedName>
</protein>
<sequence>MNQTSTLTRLALGIFTCSVGQLAHADFIKDSHASLGLRNMYLNHDYRDQPGPAGQSKTEEWAQGFMLNYTSGYTAGTLGLGVDAMVLQGVTLDSGAGDHRGSSMIPSDGNGAADAWSRLGVTGKSRLGKTEARLGTLMPKLPILQSNDGRLLPQTFEGAQLTSQDIDNLTLTAGRLEQATSRASSDRTGLAVSGGIRESDEFLFAGADYKLSKNLTAQYYVANLEDYYTQQFFGLQHTLALGEGQSIKTDLRYFDTGSSGANGSARGRAGGYRVGGYTQDNSGEIDNRTWSAMFTYSVGGHALTGGYQQVSDGSNFVQLNQGTLPGKGAQGASLYLFTDRLLASFNRAGERTWIGQYAYDFAPLGVPGLRGSVSYFKGDHIKSATNVDQQEWERDLALDYVIQSGLFNGVALGWRHSTLRSQLAPAQDLNRLVVSYTLALF</sequence>
<comment type="similarity">
    <text evidence="1">Belongs to the outer membrane porin (Opr) (TC 1.B.25) family.</text>
</comment>
<dbReference type="PANTHER" id="PTHR34596:SF2">
    <property type="entry name" value="CHITOPORIN"/>
    <property type="match status" value="1"/>
</dbReference>
<dbReference type="EMBL" id="CABVHW010000015">
    <property type="protein sequence ID" value="VVO18801.1"/>
    <property type="molecule type" value="Genomic_DNA"/>
</dbReference>
<evidence type="ECO:0000256" key="2">
    <source>
        <dbReference type="ARBA" id="ARBA00022448"/>
    </source>
</evidence>
<dbReference type="RefSeq" id="WP_150766068.1">
    <property type="nucleotide sequence ID" value="NZ_CABVHW010000015.1"/>
</dbReference>
<evidence type="ECO:0000313" key="4">
    <source>
        <dbReference type="EMBL" id="VVO18801.1"/>
    </source>
</evidence>
<evidence type="ECO:0000256" key="3">
    <source>
        <dbReference type="ARBA" id="ARBA00022729"/>
    </source>
</evidence>
<dbReference type="AlphaFoldDB" id="A0A5E7DQT2"/>
<proteinExistence type="inferred from homology"/>
<dbReference type="GO" id="GO:0015288">
    <property type="term" value="F:porin activity"/>
    <property type="evidence" value="ECO:0007669"/>
    <property type="project" value="TreeGrafter"/>
</dbReference>
<keyword evidence="3" id="KW-0732">Signal</keyword>
<dbReference type="InterPro" id="IPR023614">
    <property type="entry name" value="Porin_dom_sf"/>
</dbReference>
<organism evidence="4 5">
    <name type="scientific">Pseudomonas fluorescens</name>
    <dbReference type="NCBI Taxonomy" id="294"/>
    <lineage>
        <taxon>Bacteria</taxon>
        <taxon>Pseudomonadati</taxon>
        <taxon>Pseudomonadota</taxon>
        <taxon>Gammaproteobacteria</taxon>
        <taxon>Pseudomonadales</taxon>
        <taxon>Pseudomonadaceae</taxon>
        <taxon>Pseudomonas</taxon>
    </lineage>
</organism>
<evidence type="ECO:0000313" key="5">
    <source>
        <dbReference type="Proteomes" id="UP000381093"/>
    </source>
</evidence>
<dbReference type="Gene3D" id="2.40.160.10">
    <property type="entry name" value="Porin"/>
    <property type="match status" value="1"/>
</dbReference>
<evidence type="ECO:0000256" key="1">
    <source>
        <dbReference type="ARBA" id="ARBA00009075"/>
    </source>
</evidence>
<name>A0A5E7DQT2_PSEFL</name>
<dbReference type="GO" id="GO:0016020">
    <property type="term" value="C:membrane"/>
    <property type="evidence" value="ECO:0007669"/>
    <property type="project" value="InterPro"/>
</dbReference>
<dbReference type="Pfam" id="PF03573">
    <property type="entry name" value="OprD"/>
    <property type="match status" value="1"/>
</dbReference>
<accession>A0A5E7DQT2</accession>
<gene>
    <name evidence="4" type="primary">nicP_11</name>
    <name evidence="4" type="ORF">PS710_04068</name>
</gene>
<dbReference type="Proteomes" id="UP000381093">
    <property type="component" value="Unassembled WGS sequence"/>
</dbReference>
<dbReference type="PANTHER" id="PTHR34596">
    <property type="entry name" value="CHITOPORIN"/>
    <property type="match status" value="1"/>
</dbReference>
<keyword evidence="2" id="KW-0813">Transport</keyword>